<reference evidence="1 2" key="1">
    <citation type="journal article" date="2018" name="Proc. R. Soc. B">
        <title>A non-coding region near Follistatin controls head colour polymorphism in the Gouldian finch.</title>
        <authorList>
            <person name="Toomey M.B."/>
            <person name="Marques C.I."/>
            <person name="Andrade P."/>
            <person name="Araujo P.M."/>
            <person name="Sabatino S."/>
            <person name="Gazda M.A."/>
            <person name="Afonso S."/>
            <person name="Lopes R.J."/>
            <person name="Corbo J.C."/>
            <person name="Carneiro M."/>
        </authorList>
    </citation>
    <scope>NUCLEOTIDE SEQUENCE [LARGE SCALE GENOMIC DNA]</scope>
    <source>
        <strain evidence="1">Red01</strain>
        <tissue evidence="1">Muscle</tissue>
    </source>
</reference>
<dbReference type="EMBL" id="QUSF01000008">
    <property type="protein sequence ID" value="RLW06847.1"/>
    <property type="molecule type" value="Genomic_DNA"/>
</dbReference>
<sequence>MAQQTASQWEVSSCVLNAQIAAHPEEGDFVGELPLALAFGGLASNAIQVSRAYRLKEERCDSLAKQDNFFEGSVEKCELKS</sequence>
<organism evidence="1 2">
    <name type="scientific">Chloebia gouldiae</name>
    <name type="common">Gouldian finch</name>
    <name type="synonym">Erythrura gouldiae</name>
    <dbReference type="NCBI Taxonomy" id="44316"/>
    <lineage>
        <taxon>Eukaryota</taxon>
        <taxon>Metazoa</taxon>
        <taxon>Chordata</taxon>
        <taxon>Craniata</taxon>
        <taxon>Vertebrata</taxon>
        <taxon>Euteleostomi</taxon>
        <taxon>Archelosauria</taxon>
        <taxon>Archosauria</taxon>
        <taxon>Dinosauria</taxon>
        <taxon>Saurischia</taxon>
        <taxon>Theropoda</taxon>
        <taxon>Coelurosauria</taxon>
        <taxon>Aves</taxon>
        <taxon>Neognathae</taxon>
        <taxon>Neoaves</taxon>
        <taxon>Telluraves</taxon>
        <taxon>Australaves</taxon>
        <taxon>Passeriformes</taxon>
        <taxon>Passeroidea</taxon>
        <taxon>Passeridae</taxon>
        <taxon>Chloebia</taxon>
    </lineage>
</organism>
<proteinExistence type="predicted"/>
<dbReference type="AlphaFoldDB" id="A0A3L8SRQ2"/>
<comment type="caution">
    <text evidence="1">The sequence shown here is derived from an EMBL/GenBank/DDBJ whole genome shotgun (WGS) entry which is preliminary data.</text>
</comment>
<evidence type="ECO:0000313" key="2">
    <source>
        <dbReference type="Proteomes" id="UP000276834"/>
    </source>
</evidence>
<keyword evidence="2" id="KW-1185">Reference proteome</keyword>
<dbReference type="OrthoDB" id="10544444at2759"/>
<protein>
    <submittedName>
        <fullName evidence="1">Uncharacterized protein</fullName>
    </submittedName>
</protein>
<gene>
    <name evidence="1" type="ORF">DV515_00004218</name>
</gene>
<accession>A0A3L8SRQ2</accession>
<evidence type="ECO:0000313" key="1">
    <source>
        <dbReference type="EMBL" id="RLW06847.1"/>
    </source>
</evidence>
<dbReference type="Proteomes" id="UP000276834">
    <property type="component" value="Unassembled WGS sequence"/>
</dbReference>
<name>A0A3L8SRQ2_CHLGU</name>